<evidence type="ECO:0008006" key="3">
    <source>
        <dbReference type="Google" id="ProtNLM"/>
    </source>
</evidence>
<dbReference type="RefSeq" id="WP_092541309.1">
    <property type="nucleotide sequence ID" value="NZ_BOMJ01000081.1"/>
</dbReference>
<reference evidence="1 2" key="1">
    <citation type="submission" date="2016-10" db="EMBL/GenBank/DDBJ databases">
        <authorList>
            <person name="de Groot N.N."/>
        </authorList>
    </citation>
    <scope>NUCLEOTIDE SEQUENCE [LARGE SCALE GENOMIC DNA]</scope>
    <source>
        <strain evidence="1 2">DSM 43941</strain>
    </source>
</reference>
<protein>
    <recommendedName>
        <fullName evidence="3">DUF4034 domain-containing protein</fullName>
    </recommendedName>
</protein>
<dbReference type="AlphaFoldDB" id="A0A1H1RGQ7"/>
<dbReference type="EMBL" id="LT629758">
    <property type="protein sequence ID" value="SDS34746.1"/>
    <property type="molecule type" value="Genomic_DNA"/>
</dbReference>
<accession>A0A1H1RGQ7</accession>
<proteinExistence type="predicted"/>
<sequence length="311" mass="34216">MPSVTDDVVLDPAVAHPELGFLRAKLAEGDWWSCRPVLDAAAPDARTWLLRAACDVPGIADMLRYVLLVNPQDSTAAALLGMHLTDVGWQIRTGARANDVSDAQFEAFHDWLAKAEIVLIEGTARCPQDPALWSARLTAARGLSLGLSEAKRRYARLAAVDPHHLPGQLQYLQQICPKWGGDWDLLHSWATEQMLAAPPGAPQGVLVATAHLEHWLELPDDSPYLTGTVVREAVYQAAHRSIWHDGFRRDPGWVPLVSTFAMLFALMADQPAAAATFAMTGRLASEHPWMMIGDPVTEIRKYRRKAQSGAR</sequence>
<organism evidence="1 2">
    <name type="scientific">Actinoplanes derwentensis</name>
    <dbReference type="NCBI Taxonomy" id="113562"/>
    <lineage>
        <taxon>Bacteria</taxon>
        <taxon>Bacillati</taxon>
        <taxon>Actinomycetota</taxon>
        <taxon>Actinomycetes</taxon>
        <taxon>Micromonosporales</taxon>
        <taxon>Micromonosporaceae</taxon>
        <taxon>Actinoplanes</taxon>
    </lineage>
</organism>
<gene>
    <name evidence="1" type="ORF">SAMN04489716_0582</name>
</gene>
<evidence type="ECO:0000313" key="2">
    <source>
        <dbReference type="Proteomes" id="UP000198688"/>
    </source>
</evidence>
<dbReference type="STRING" id="113562.SAMN04489716_0582"/>
<keyword evidence="2" id="KW-1185">Reference proteome</keyword>
<dbReference type="OrthoDB" id="7171245at2"/>
<dbReference type="Proteomes" id="UP000198688">
    <property type="component" value="Chromosome I"/>
</dbReference>
<evidence type="ECO:0000313" key="1">
    <source>
        <dbReference type="EMBL" id="SDS34746.1"/>
    </source>
</evidence>
<name>A0A1H1RGQ7_9ACTN</name>